<organism evidence="2 3">
    <name type="scientific">Streptomyces syringium</name>
    <dbReference type="NCBI Taxonomy" id="76729"/>
    <lineage>
        <taxon>Bacteria</taxon>
        <taxon>Bacillati</taxon>
        <taxon>Actinomycetota</taxon>
        <taxon>Actinomycetes</taxon>
        <taxon>Kitasatosporales</taxon>
        <taxon>Streptomycetaceae</taxon>
        <taxon>Streptomyces</taxon>
    </lineage>
</organism>
<gene>
    <name evidence="2" type="ORF">JO379_002457</name>
</gene>
<evidence type="ECO:0000313" key="3">
    <source>
        <dbReference type="Proteomes" id="UP001519291"/>
    </source>
</evidence>
<sequence length="83" mass="8670">MTRAPAPMAMVTRVLLMGGGIVGIVLGAIALFFWHTRIVELTGGPRVVSGIGFRLAEAAVLYGGSWLCVRAWNGGPGTSRETA</sequence>
<dbReference type="Proteomes" id="UP001519291">
    <property type="component" value="Unassembled WGS sequence"/>
</dbReference>
<comment type="caution">
    <text evidence="2">The sequence shown here is derived from an EMBL/GenBank/DDBJ whole genome shotgun (WGS) entry which is preliminary data.</text>
</comment>
<keyword evidence="3" id="KW-1185">Reference proteome</keyword>
<evidence type="ECO:0000256" key="1">
    <source>
        <dbReference type="SAM" id="Phobius"/>
    </source>
</evidence>
<dbReference type="RefSeq" id="WP_130877945.1">
    <property type="nucleotide sequence ID" value="NZ_JAGIOH010000001.1"/>
</dbReference>
<feature type="transmembrane region" description="Helical" evidence="1">
    <location>
        <begin position="14"/>
        <end position="34"/>
    </location>
</feature>
<keyword evidence="1" id="KW-0472">Membrane</keyword>
<dbReference type="EMBL" id="JAGIOH010000001">
    <property type="protein sequence ID" value="MBP2402988.1"/>
    <property type="molecule type" value="Genomic_DNA"/>
</dbReference>
<dbReference type="GeneID" id="91569323"/>
<proteinExistence type="predicted"/>
<accession>A0ABS4Y4Z7</accession>
<keyword evidence="1" id="KW-0812">Transmembrane</keyword>
<keyword evidence="1" id="KW-1133">Transmembrane helix</keyword>
<evidence type="ECO:0000313" key="2">
    <source>
        <dbReference type="EMBL" id="MBP2402988.1"/>
    </source>
</evidence>
<name>A0ABS4Y4Z7_9ACTN</name>
<reference evidence="2 3" key="1">
    <citation type="submission" date="2021-03" db="EMBL/GenBank/DDBJ databases">
        <title>Sequencing the genomes of 1000 actinobacteria strains.</title>
        <authorList>
            <person name="Klenk H.-P."/>
        </authorList>
    </citation>
    <scope>NUCLEOTIDE SEQUENCE [LARGE SCALE GENOMIC DNA]</scope>
    <source>
        <strain evidence="2 3">DSM 41480</strain>
    </source>
</reference>
<protein>
    <submittedName>
        <fullName evidence="2">Uncharacterized protein</fullName>
    </submittedName>
</protein>